<name>A0A401FSJ8_9BACT</name>
<dbReference type="InterPro" id="IPR050708">
    <property type="entry name" value="T6SS_VgrG/RHS"/>
</dbReference>
<dbReference type="EMBL" id="BEXT01000001">
    <property type="protein sequence ID" value="GBC59935.1"/>
    <property type="molecule type" value="Genomic_DNA"/>
</dbReference>
<dbReference type="InterPro" id="IPR056823">
    <property type="entry name" value="TEN-like_YD-shell"/>
</dbReference>
<dbReference type="Pfam" id="PF25023">
    <property type="entry name" value="TEN_YD-shell"/>
    <property type="match status" value="1"/>
</dbReference>
<protein>
    <recommendedName>
        <fullName evidence="2">Teneurin-like YD-shell domain-containing protein</fullName>
    </recommendedName>
</protein>
<dbReference type="AlphaFoldDB" id="A0A401FSJ8"/>
<feature type="domain" description="Teneurin-like YD-shell" evidence="2">
    <location>
        <begin position="14"/>
        <end position="156"/>
    </location>
</feature>
<reference evidence="4" key="2">
    <citation type="submission" date="2019-01" db="EMBL/GenBank/DDBJ databases">
        <title>Genome sequence of Desulfonema ishimotonii strain Tokyo 01.</title>
        <authorList>
            <person name="Fukui M."/>
        </authorList>
    </citation>
    <scope>NUCLEOTIDE SEQUENCE [LARGE SCALE GENOMIC DNA]</scope>
    <source>
        <strain evidence="4">Tokyo 01</strain>
    </source>
</reference>
<evidence type="ECO:0000259" key="2">
    <source>
        <dbReference type="Pfam" id="PF25023"/>
    </source>
</evidence>
<evidence type="ECO:0000256" key="1">
    <source>
        <dbReference type="ARBA" id="ARBA00022737"/>
    </source>
</evidence>
<dbReference type="PANTHER" id="PTHR32305:SF15">
    <property type="entry name" value="PROTEIN RHSA-RELATED"/>
    <property type="match status" value="1"/>
</dbReference>
<organism evidence="3 4">
    <name type="scientific">Desulfonema ishimotonii</name>
    <dbReference type="NCBI Taxonomy" id="45657"/>
    <lineage>
        <taxon>Bacteria</taxon>
        <taxon>Pseudomonadati</taxon>
        <taxon>Thermodesulfobacteriota</taxon>
        <taxon>Desulfobacteria</taxon>
        <taxon>Desulfobacterales</taxon>
        <taxon>Desulfococcaceae</taxon>
        <taxon>Desulfonema</taxon>
    </lineage>
</organism>
<dbReference type="Proteomes" id="UP000288096">
    <property type="component" value="Unassembled WGS sequence"/>
</dbReference>
<evidence type="ECO:0000313" key="3">
    <source>
        <dbReference type="EMBL" id="GBC59935.1"/>
    </source>
</evidence>
<accession>A0A401FSJ8</accession>
<proteinExistence type="predicted"/>
<dbReference type="Gene3D" id="2.180.10.10">
    <property type="entry name" value="RHS repeat-associated core"/>
    <property type="match status" value="1"/>
</dbReference>
<keyword evidence="4" id="KW-1185">Reference proteome</keyword>
<dbReference type="InterPro" id="IPR022385">
    <property type="entry name" value="Rhs_assc_core"/>
</dbReference>
<dbReference type="RefSeq" id="WP_124327404.1">
    <property type="nucleotide sequence ID" value="NZ_BEXT01000001.1"/>
</dbReference>
<keyword evidence="1" id="KW-0677">Repeat</keyword>
<comment type="caution">
    <text evidence="3">The sequence shown here is derived from an EMBL/GenBank/DDBJ whole genome shotgun (WGS) entry which is preliminary data.</text>
</comment>
<evidence type="ECO:0000313" key="4">
    <source>
        <dbReference type="Proteomes" id="UP000288096"/>
    </source>
</evidence>
<reference evidence="4" key="1">
    <citation type="submission" date="2017-11" db="EMBL/GenBank/DDBJ databases">
        <authorList>
            <person name="Watanabe M."/>
            <person name="Kojima H."/>
        </authorList>
    </citation>
    <scope>NUCLEOTIDE SEQUENCE [LARGE SCALE GENOMIC DNA]</scope>
    <source>
        <strain evidence="4">Tokyo 01</strain>
    </source>
</reference>
<dbReference type="PANTHER" id="PTHR32305">
    <property type="match status" value="1"/>
</dbReference>
<sequence>MGTVFCAHFSLPDGRFIEYVHDPLGRRIAKTVDGTITEKYLWSGLNTLLAVFDRYNVLKMRFEYAAGRMPVAMTKGGQRYYLAYDQVGTLGAVTDASGNAVKRVEYDAFGNVISDSNTSFAVPFGFAGGLYDADTGLIRFGYRDYDPDTGRWTAKDPILFAGGDTDLYGYCLGDPVNWVDPNGLEFWSAFGQGVVDGVIGAATVAAVAAAAITVAPAAAATITGGLFIAGAVGGLCSVASMVASPCPDNIGYNLGAFTGGAIVGGLTGGFFNAKLSPPGQASPPGLKGWNMGRERSLNWNYEHSLTPMQNWNKAMGTGPTKLSAAGGVAAAGSGLATDSPASFW</sequence>
<dbReference type="OrthoDB" id="5458729at2"/>
<dbReference type="NCBIfam" id="TIGR03696">
    <property type="entry name" value="Rhs_assc_core"/>
    <property type="match status" value="1"/>
</dbReference>
<gene>
    <name evidence="3" type="ORF">DENIS_0877</name>
</gene>